<dbReference type="EMBL" id="JALBUT010000004">
    <property type="protein sequence ID" value="MDX8415340.1"/>
    <property type="molecule type" value="Genomic_DNA"/>
</dbReference>
<reference evidence="4 5" key="1">
    <citation type="submission" date="2022-03" db="EMBL/GenBank/DDBJ databases">
        <title>Novel taxa within the pig intestine.</title>
        <authorList>
            <person name="Wylensek D."/>
            <person name="Bishof K."/>
            <person name="Afrizal A."/>
            <person name="Clavel T."/>
        </authorList>
    </citation>
    <scope>NUCLEOTIDE SEQUENCE [LARGE SCALE GENOMIC DNA]</scope>
    <source>
        <strain evidence="4 5">CLA-KB-P66</strain>
    </source>
</reference>
<gene>
    <name evidence="4" type="ORF">MOX91_03990</name>
</gene>
<evidence type="ECO:0000313" key="4">
    <source>
        <dbReference type="EMBL" id="MDX8415340.1"/>
    </source>
</evidence>
<dbReference type="SUPFAM" id="SSF53850">
    <property type="entry name" value="Periplasmic binding protein-like II"/>
    <property type="match status" value="1"/>
</dbReference>
<keyword evidence="3" id="KW-0456">Lyase</keyword>
<evidence type="ECO:0008006" key="6">
    <source>
        <dbReference type="Google" id="ProtNLM"/>
    </source>
</evidence>
<evidence type="ECO:0000256" key="3">
    <source>
        <dbReference type="ARBA" id="ARBA00023239"/>
    </source>
</evidence>
<evidence type="ECO:0000313" key="5">
    <source>
        <dbReference type="Proteomes" id="UP001275932"/>
    </source>
</evidence>
<accession>A0ABU4WFK0</accession>
<sequence length="250" mass="28425">MFLNVGEISFINFIPLKLCAERFPFARKTFSLAPSKLNNMCRDGALDISAVSFFAYKDIEKSYARLPNFCIATDGEVKSIELFSNFEFGDLKGKKVFATSFSENSIAALSAVSKFKFGFDVFENRSNSVEEADAALMIGDLAMTYSSKFAFKFDVGELWRETFNVPLICSCIAIKREIYDEIKGEIFEYYENSLLEFEKNIGRYCELAAVALGKPNFSADDARLYYSGLKYRMDEFAFKKTRDIFDGKFA</sequence>
<dbReference type="Gene3D" id="3.40.190.10">
    <property type="entry name" value="Periplasmic binding protein-like II"/>
    <property type="match status" value="2"/>
</dbReference>
<dbReference type="PANTHER" id="PTHR37690:SF1">
    <property type="entry name" value="CHORISMATE DEHYDRATASE"/>
    <property type="match status" value="1"/>
</dbReference>
<name>A0ABU4WFK0_9BACT</name>
<dbReference type="PANTHER" id="PTHR37690">
    <property type="entry name" value="CHORISMATE DEHYDRATASE"/>
    <property type="match status" value="1"/>
</dbReference>
<dbReference type="InterPro" id="IPR030868">
    <property type="entry name" value="MqnA"/>
</dbReference>
<evidence type="ECO:0000256" key="2">
    <source>
        <dbReference type="ARBA" id="ARBA00022428"/>
    </source>
</evidence>
<organism evidence="4 5">
    <name type="scientific">Intestinicryptomonas porci</name>
    <dbReference type="NCBI Taxonomy" id="2926320"/>
    <lineage>
        <taxon>Bacteria</taxon>
        <taxon>Pseudomonadati</taxon>
        <taxon>Verrucomicrobiota</taxon>
        <taxon>Opitutia</taxon>
        <taxon>Opitutales</taxon>
        <taxon>Intestinicryptomonaceae</taxon>
        <taxon>Intestinicryptomonas</taxon>
    </lineage>
</organism>
<protein>
    <recommendedName>
        <fullName evidence="6">Chorismate dehydratase</fullName>
    </recommendedName>
</protein>
<proteinExistence type="predicted"/>
<dbReference type="InterPro" id="IPR003773">
    <property type="entry name" value="Menaquinone_biosynth"/>
</dbReference>
<dbReference type="Pfam" id="PF02621">
    <property type="entry name" value="VitK2_biosynth"/>
    <property type="match status" value="1"/>
</dbReference>
<evidence type="ECO:0000256" key="1">
    <source>
        <dbReference type="ARBA" id="ARBA00004863"/>
    </source>
</evidence>
<dbReference type="RefSeq" id="WP_370396787.1">
    <property type="nucleotide sequence ID" value="NZ_JALBUT010000004.1"/>
</dbReference>
<keyword evidence="2" id="KW-0474">Menaquinone biosynthesis</keyword>
<keyword evidence="5" id="KW-1185">Reference proteome</keyword>
<comment type="pathway">
    <text evidence="1">Quinol/quinone metabolism; menaquinone biosynthesis.</text>
</comment>
<comment type="caution">
    <text evidence="4">The sequence shown here is derived from an EMBL/GenBank/DDBJ whole genome shotgun (WGS) entry which is preliminary data.</text>
</comment>
<dbReference type="Proteomes" id="UP001275932">
    <property type="component" value="Unassembled WGS sequence"/>
</dbReference>